<evidence type="ECO:0000256" key="1">
    <source>
        <dbReference type="SAM" id="MobiDB-lite"/>
    </source>
</evidence>
<dbReference type="RefSeq" id="WP_055420688.1">
    <property type="nucleotide sequence ID" value="NZ_CP019724.1"/>
</dbReference>
<evidence type="ECO:0000313" key="3">
    <source>
        <dbReference type="Proteomes" id="UP000189443"/>
    </source>
</evidence>
<dbReference type="EMBL" id="CP019724">
    <property type="protein sequence ID" value="AQS70845.1"/>
    <property type="molecule type" value="Genomic_DNA"/>
</dbReference>
<reference evidence="2 3" key="1">
    <citation type="submission" date="2017-02" db="EMBL/GenBank/DDBJ databases">
        <title>Streptomyces pactum ACT12 Genome sequencing and assembly.</title>
        <authorList>
            <person name="Xue Q."/>
            <person name="Yan X."/>
            <person name="Jia L."/>
            <person name="Yan H."/>
        </authorList>
    </citation>
    <scope>NUCLEOTIDE SEQUENCE [LARGE SCALE GENOMIC DNA]</scope>
    <source>
        <strain evidence="2 3">ACT12</strain>
    </source>
</reference>
<dbReference type="SUPFAM" id="SSF49899">
    <property type="entry name" value="Concanavalin A-like lectins/glucanases"/>
    <property type="match status" value="1"/>
</dbReference>
<dbReference type="KEGG" id="spac:B1H29_31685"/>
<dbReference type="Proteomes" id="UP000189443">
    <property type="component" value="Chromosome"/>
</dbReference>
<organism evidence="2 3">
    <name type="scientific">Streptomyces pactum</name>
    <dbReference type="NCBI Taxonomy" id="68249"/>
    <lineage>
        <taxon>Bacteria</taxon>
        <taxon>Bacillati</taxon>
        <taxon>Actinomycetota</taxon>
        <taxon>Actinomycetes</taxon>
        <taxon>Kitasatosporales</taxon>
        <taxon>Streptomycetaceae</taxon>
        <taxon>Streptomyces</taxon>
    </lineage>
</organism>
<dbReference type="InterPro" id="IPR013320">
    <property type="entry name" value="ConA-like_dom_sf"/>
</dbReference>
<feature type="region of interest" description="Disordered" evidence="1">
    <location>
        <begin position="769"/>
        <end position="818"/>
    </location>
</feature>
<dbReference type="OrthoDB" id="3445328at2"/>
<sequence>MRLWSETFDTQSAAGWDVTNGTVTFDTTTPRQGAASLSCTTATAVQASITKQIYPTDTPTARVHLRAWVRVNTAPDQTTAIMAWSFNPTTVSGFYCLKLQPNLTLIPTLSGGTTGTASAPLTLGQWHYVEMYYDDTAGIIKARLDGVLWATRTSSVLGGGRYARFGIINPAIADIDFDDVVVDDRTLGPARARDTAGPLAGRIATPTSELVDDFDDGIVDPVLWPDSYGGVTEAGGRAQVPCGLDYAAYASAKIYTLRNSQVSCRMYPAPLGDSLVACWSQVLIQTTTPGTDVVIEHNAVADTLGMALRAGYADPEYTAIPYDPVAHAYLRIRQTGADLLWETSPDGAAWTTRRTVAAPAWVSDPNLQVQLIAHRDDGTLNVAEFDDVNVAPAAVVVPLGTASEQTGATPYGASKARALTDATDTQAAVPLTGTKARTLADARTTDTAHGLTVTRRSELGAATEQSSAGPVGHARTAVVGQALEVTAAGTVGYASALVLGAAWEHATAASATVAKSGPAGVASTSDTALALTATKRAVLGTAGAAEEARPFTTAGETRLEDARATERGLPVTGSKTAPWLLAAAGDTALPVTAAKDQPTGAAATADSAAPLAAGRRVPLAEAHGQEHAGRMTAGKHLTLGTATDDSRARMLHLRSSGDLGAAWGMENAGRLRAAKQLLLGTAGTAETGGGLAADRVVPLGAASATDRAVEVPRGKEHRLGVARCTDRATAATSSKHHTLGAASAAERAGTIRQPFQTRRLRPARAHDIAAPIEGRKQQPAETLTPSVTGPTLTPSTADPHLAASVSGPSLTPSTSGGG</sequence>
<feature type="compositionally biased region" description="Basic and acidic residues" evidence="1">
    <location>
        <begin position="557"/>
        <end position="566"/>
    </location>
</feature>
<dbReference type="AlphaFoldDB" id="A0A1S6JGF0"/>
<gene>
    <name evidence="2" type="ORF">B1H29_31685</name>
</gene>
<feature type="compositionally biased region" description="Low complexity" evidence="1">
    <location>
        <begin position="806"/>
        <end position="818"/>
    </location>
</feature>
<feature type="compositionally biased region" description="Polar residues" evidence="1">
    <location>
        <begin position="779"/>
        <end position="796"/>
    </location>
</feature>
<protein>
    <submittedName>
        <fullName evidence="2">Uncharacterized protein</fullName>
    </submittedName>
</protein>
<dbReference type="Gene3D" id="2.60.120.200">
    <property type="match status" value="2"/>
</dbReference>
<feature type="region of interest" description="Disordered" evidence="1">
    <location>
        <begin position="541"/>
        <end position="571"/>
    </location>
</feature>
<name>A0A1S6JGF0_9ACTN</name>
<evidence type="ECO:0000313" key="2">
    <source>
        <dbReference type="EMBL" id="AQS70845.1"/>
    </source>
</evidence>
<proteinExistence type="predicted"/>
<keyword evidence="3" id="KW-1185">Reference proteome</keyword>
<accession>A0A1S6JGF0</accession>